<accession>A0A2M6UCY0</accession>
<keyword evidence="2" id="KW-0812">Transmembrane</keyword>
<feature type="transmembrane region" description="Helical" evidence="2">
    <location>
        <begin position="144"/>
        <end position="164"/>
    </location>
</feature>
<dbReference type="Pfam" id="PF19660">
    <property type="entry name" value="DUF6163"/>
    <property type="match status" value="1"/>
</dbReference>
<name>A0A2M6UCY0_9BRAD</name>
<sequence length="169" mass="18491">MSEISTRDAARDGARDTTRDAARETARETAMSVAAISSERTESDDNVWTRRLVLFLRVMALLSILKGLYHWAQVTGFVGGEDEAFENQSMAWQAATVYFAVIELVAAVGLWLATPWGAVVWLTTVVSMAVIELMFPGIYGGSLIVVGVEAFMLAAYLALAWMAARERPP</sequence>
<feature type="transmembrane region" description="Helical" evidence="2">
    <location>
        <begin position="92"/>
        <end position="112"/>
    </location>
</feature>
<keyword evidence="2" id="KW-0472">Membrane</keyword>
<dbReference type="AlphaFoldDB" id="A0A2M6UCY0"/>
<dbReference type="InterPro" id="IPR046161">
    <property type="entry name" value="DUF6163"/>
</dbReference>
<evidence type="ECO:0000256" key="2">
    <source>
        <dbReference type="SAM" id="Phobius"/>
    </source>
</evidence>
<dbReference type="Proteomes" id="UP000228930">
    <property type="component" value="Unassembled WGS sequence"/>
</dbReference>
<protein>
    <recommendedName>
        <fullName evidence="5">DoxX family protein</fullName>
    </recommendedName>
</protein>
<feature type="transmembrane region" description="Helical" evidence="2">
    <location>
        <begin position="119"/>
        <end position="138"/>
    </location>
</feature>
<organism evidence="3 4">
    <name type="scientific">Bradyrhizobium nitroreducens</name>
    <dbReference type="NCBI Taxonomy" id="709803"/>
    <lineage>
        <taxon>Bacteria</taxon>
        <taxon>Pseudomonadati</taxon>
        <taxon>Pseudomonadota</taxon>
        <taxon>Alphaproteobacteria</taxon>
        <taxon>Hyphomicrobiales</taxon>
        <taxon>Nitrobacteraceae</taxon>
        <taxon>Bradyrhizobium</taxon>
    </lineage>
</organism>
<keyword evidence="2" id="KW-1133">Transmembrane helix</keyword>
<evidence type="ECO:0000313" key="4">
    <source>
        <dbReference type="Proteomes" id="UP000228930"/>
    </source>
</evidence>
<feature type="transmembrane region" description="Helical" evidence="2">
    <location>
        <begin position="52"/>
        <end position="72"/>
    </location>
</feature>
<reference evidence="3 4" key="1">
    <citation type="submission" date="2015-06" db="EMBL/GenBank/DDBJ databases">
        <title>Comparative genome analysis of nirS-carrying Bradyrhizobium sp. strains.</title>
        <authorList>
            <person name="Ishii S."/>
            <person name="Jang J."/>
            <person name="Nishizawa T."/>
            <person name="Senoo K."/>
        </authorList>
    </citation>
    <scope>NUCLEOTIDE SEQUENCE [LARGE SCALE GENOMIC DNA]</scope>
    <source>
        <strain evidence="3 4">TSA1</strain>
    </source>
</reference>
<keyword evidence="4" id="KW-1185">Reference proteome</keyword>
<evidence type="ECO:0000256" key="1">
    <source>
        <dbReference type="SAM" id="MobiDB-lite"/>
    </source>
</evidence>
<evidence type="ECO:0000313" key="3">
    <source>
        <dbReference type="EMBL" id="PIT02398.1"/>
    </source>
</evidence>
<gene>
    <name evidence="3" type="ORF">TSA1_17755</name>
</gene>
<proteinExistence type="predicted"/>
<feature type="region of interest" description="Disordered" evidence="1">
    <location>
        <begin position="1"/>
        <end position="23"/>
    </location>
</feature>
<dbReference type="RefSeq" id="WP_100177585.1">
    <property type="nucleotide sequence ID" value="NZ_LFJC01000003.1"/>
</dbReference>
<dbReference type="EMBL" id="LFJC01000003">
    <property type="protein sequence ID" value="PIT02398.1"/>
    <property type="molecule type" value="Genomic_DNA"/>
</dbReference>
<evidence type="ECO:0008006" key="5">
    <source>
        <dbReference type="Google" id="ProtNLM"/>
    </source>
</evidence>
<comment type="caution">
    <text evidence="3">The sequence shown here is derived from an EMBL/GenBank/DDBJ whole genome shotgun (WGS) entry which is preliminary data.</text>
</comment>